<sequence length="817" mass="84937">MHADTAAPPGAVLPGAVLPGAVLPGAVLPGAVDVPALPRLRSGRPPPRQAVSRRRRPLARSGHSPHKPARSPGEPPYAPRVTRTTVLNTGLDAFLAWAESERGTVLPPRPADAVLTLLALHGADRRAGVPEPTPDLVRRVLAEDLPLLLWASPDEAAALPSVLTALADRVRAAGRLNAKRHARVLAAVEEAVPVFTEAHGDPRRLTWPRWYASLMRADGVEADDPGAVSAWLAAFAAAPRARRPALPEPLHRSDVSAADFEARVRLTDVLLATFAQGIEDPGPAGPLLPPASVLDADRPEDALMLTMEGLGADLSDRWTAAGLSEALSGPYSALAPGPDALPHLVLADRFLDEHLDYYGDTTVPVPPPGELPDPGEIRALLRAAPLPAALAAGNDDVRDLSELCGLPGPAEAVWNDGTPQELVELGADVLAAVVERIASRSDPDVSAGEAYALDAAHVLYGLYTRGGAPDSVARKASGHTDLLVPRDMEDAPAHVPASAPPAYRTPPLGELSALLGLPDLTGEDWSEVDGQARALAAVVDELAGTGCVFRTGDAYGLTPLGNAVVRHLLAADHVAAPGEDEPVSWDAAGIVRAVQHWPPAVAAKALTAWTAARGATDEVWSELLDAVSAAMSVCLHCTLTKDLFSRLDRAGIPCGPLRAALADPFTGAHARLLLHARGEPADHGLVPGKARATLLLEELDACWAADMRAIVAVAGEGVQEPAPTALTDAFDAAAAGWPGGAAALLPALTAADPATAVHILEDLRGRHPDGRVADLAAHALKETKAKTKAKAKAKAKAKTKTKAKAKGGAPRHHRPGR</sequence>
<dbReference type="AlphaFoldDB" id="A0A6A0AX31"/>
<feature type="compositionally biased region" description="Basic residues" evidence="1">
    <location>
        <begin position="51"/>
        <end position="69"/>
    </location>
</feature>
<evidence type="ECO:0000313" key="2">
    <source>
        <dbReference type="EMBL" id="GFH37446.1"/>
    </source>
</evidence>
<organism evidence="2 3">
    <name type="scientific">Streptomyces pacificus</name>
    <dbReference type="NCBI Taxonomy" id="2705029"/>
    <lineage>
        <taxon>Bacteria</taxon>
        <taxon>Bacillati</taxon>
        <taxon>Actinomycetota</taxon>
        <taxon>Actinomycetes</taxon>
        <taxon>Kitasatosporales</taxon>
        <taxon>Streptomycetaceae</taxon>
        <taxon>Streptomyces</taxon>
    </lineage>
</organism>
<proteinExistence type="predicted"/>
<gene>
    <name evidence="2" type="ORF">SCWH03_36840</name>
</gene>
<comment type="caution">
    <text evidence="2">The sequence shown here is derived from an EMBL/GenBank/DDBJ whole genome shotgun (WGS) entry which is preliminary data.</text>
</comment>
<accession>A0A6A0AX31</accession>
<keyword evidence="3" id="KW-1185">Reference proteome</keyword>
<feature type="region of interest" description="Disordered" evidence="1">
    <location>
        <begin position="783"/>
        <end position="817"/>
    </location>
</feature>
<reference evidence="2 3" key="1">
    <citation type="submission" date="2020-02" db="EMBL/GenBank/DDBJ databases">
        <title>Whole Genome Shotgun Sequence of Streptomyces sp. strain CWH03.</title>
        <authorList>
            <person name="Dohra H."/>
            <person name="Kodani S."/>
            <person name="Yamamura H."/>
        </authorList>
    </citation>
    <scope>NUCLEOTIDE SEQUENCE [LARGE SCALE GENOMIC DNA]</scope>
    <source>
        <strain evidence="2 3">CWH03</strain>
    </source>
</reference>
<dbReference type="Proteomes" id="UP000484988">
    <property type="component" value="Unassembled WGS sequence"/>
</dbReference>
<feature type="compositionally biased region" description="Basic residues" evidence="1">
    <location>
        <begin position="786"/>
        <end position="817"/>
    </location>
</feature>
<evidence type="ECO:0000256" key="1">
    <source>
        <dbReference type="SAM" id="MobiDB-lite"/>
    </source>
</evidence>
<dbReference type="EMBL" id="BLLG01000010">
    <property type="protein sequence ID" value="GFH37446.1"/>
    <property type="molecule type" value="Genomic_DNA"/>
</dbReference>
<feature type="region of interest" description="Disordered" evidence="1">
    <location>
        <begin position="36"/>
        <end position="80"/>
    </location>
</feature>
<evidence type="ECO:0000313" key="3">
    <source>
        <dbReference type="Proteomes" id="UP000484988"/>
    </source>
</evidence>
<protein>
    <submittedName>
        <fullName evidence="2">Uncharacterized protein</fullName>
    </submittedName>
</protein>
<name>A0A6A0AX31_9ACTN</name>